<protein>
    <submittedName>
        <fullName evidence="6">Ubiquinone/menaquinone biosynthesis C-methylase UbiE</fullName>
    </submittedName>
</protein>
<dbReference type="PANTHER" id="PTHR44307">
    <property type="entry name" value="PHOSPHOETHANOLAMINE METHYLTRANSFERASE"/>
    <property type="match status" value="1"/>
</dbReference>
<dbReference type="Pfam" id="PF13847">
    <property type="entry name" value="Methyltransf_31"/>
    <property type="match status" value="1"/>
</dbReference>
<evidence type="ECO:0000256" key="2">
    <source>
        <dbReference type="ARBA" id="ARBA00022603"/>
    </source>
</evidence>
<dbReference type="CDD" id="cd02440">
    <property type="entry name" value="AdoMet_MTases"/>
    <property type="match status" value="1"/>
</dbReference>
<keyword evidence="3" id="KW-0808">Transferase</keyword>
<accession>A0ABR6CVG4</accession>
<feature type="domain" description="Methyltransferase" evidence="5">
    <location>
        <begin position="40"/>
        <end position="178"/>
    </location>
</feature>
<evidence type="ECO:0000259" key="5">
    <source>
        <dbReference type="Pfam" id="PF13847"/>
    </source>
</evidence>
<dbReference type="SUPFAM" id="SSF53335">
    <property type="entry name" value="S-adenosyl-L-methionine-dependent methyltransferases"/>
    <property type="match status" value="1"/>
</dbReference>
<dbReference type="InterPro" id="IPR025714">
    <property type="entry name" value="Methyltranfer_dom"/>
</dbReference>
<reference evidence="6 7" key="1">
    <citation type="submission" date="2020-08" db="EMBL/GenBank/DDBJ databases">
        <title>Genomic Encyclopedia of Type Strains, Phase IV (KMG-IV): sequencing the most valuable type-strain genomes for metagenomic binning, comparative biology and taxonomic classification.</title>
        <authorList>
            <person name="Goeker M."/>
        </authorList>
    </citation>
    <scope>NUCLEOTIDE SEQUENCE [LARGE SCALE GENOMIC DNA]</scope>
    <source>
        <strain evidence="6 7">DSM 105481</strain>
    </source>
</reference>
<evidence type="ECO:0000313" key="6">
    <source>
        <dbReference type="EMBL" id="MBA9029017.1"/>
    </source>
</evidence>
<name>A0ABR6CVG4_9BACI</name>
<proteinExistence type="predicted"/>
<dbReference type="InterPro" id="IPR029063">
    <property type="entry name" value="SAM-dependent_MTases_sf"/>
</dbReference>
<dbReference type="PANTHER" id="PTHR44307:SF2">
    <property type="entry name" value="PHOSPHOETHANOLAMINE METHYLTRANSFERASE ISOFORM X1"/>
    <property type="match status" value="1"/>
</dbReference>
<dbReference type="RefSeq" id="WP_182503906.1">
    <property type="nucleotide sequence ID" value="NZ_JACJHX010000023.1"/>
</dbReference>
<evidence type="ECO:0000313" key="7">
    <source>
        <dbReference type="Proteomes" id="UP000626697"/>
    </source>
</evidence>
<keyword evidence="6" id="KW-0830">Ubiquinone</keyword>
<comment type="caution">
    <text evidence="6">The sequence shown here is derived from an EMBL/GenBank/DDBJ whole genome shotgun (WGS) entry which is preliminary data.</text>
</comment>
<keyword evidence="2" id="KW-0489">Methyltransferase</keyword>
<evidence type="ECO:0000256" key="4">
    <source>
        <dbReference type="ARBA" id="ARBA00025707"/>
    </source>
</evidence>
<organism evidence="6 7">
    <name type="scientific">Peribacillus huizhouensis</name>
    <dbReference type="NCBI Taxonomy" id="1501239"/>
    <lineage>
        <taxon>Bacteria</taxon>
        <taxon>Bacillati</taxon>
        <taxon>Bacillota</taxon>
        <taxon>Bacilli</taxon>
        <taxon>Bacillales</taxon>
        <taxon>Bacillaceae</taxon>
        <taxon>Peribacillus</taxon>
    </lineage>
</organism>
<comment type="pathway">
    <text evidence="1">Lipid metabolism.</text>
</comment>
<dbReference type="Proteomes" id="UP000626697">
    <property type="component" value="Unassembled WGS sequence"/>
</dbReference>
<evidence type="ECO:0000256" key="3">
    <source>
        <dbReference type="ARBA" id="ARBA00022679"/>
    </source>
</evidence>
<dbReference type="EMBL" id="JACJHX010000023">
    <property type="protein sequence ID" value="MBA9029017.1"/>
    <property type="molecule type" value="Genomic_DNA"/>
</dbReference>
<sequence>MILIGRSNYLDFLSKFGVGGAHPGGIGLTKEILKTEEINETSRILDVGCGTGQTAAYLAEQYGAKVTGLDINPIMVEKAKSRMKKYQLPVEIIQGSIEKFPVKDGKFDIILSESVLSFVNKPKALKEIFRLLKSGGRFIANELTTNKRLSPTIEEEVKQFYGLDSVLMEKNWLTLFEQTDFKNIKIQMQKQSMLQYNTNPEFQYSEYIEPELYAVMYEHFNIIEKYEDVLGYRIFSCTK</sequence>
<dbReference type="Gene3D" id="3.40.50.150">
    <property type="entry name" value="Vaccinia Virus protein VP39"/>
    <property type="match status" value="1"/>
</dbReference>
<keyword evidence="7" id="KW-1185">Reference proteome</keyword>
<comment type="pathway">
    <text evidence="4">Phospholipid metabolism.</text>
</comment>
<evidence type="ECO:0000256" key="1">
    <source>
        <dbReference type="ARBA" id="ARBA00005189"/>
    </source>
</evidence>
<gene>
    <name evidence="6" type="ORF">HNP81_004339</name>
</gene>